<protein>
    <submittedName>
        <fullName evidence="3">Uncharacterized protein</fullName>
    </submittedName>
</protein>
<dbReference type="AlphaFoldDB" id="A0A1H9YNP2"/>
<accession>A0A1H9YNP2</accession>
<evidence type="ECO:0000313" key="3">
    <source>
        <dbReference type="EMBL" id="SES70745.1"/>
    </source>
</evidence>
<dbReference type="EMBL" id="FOHO01000001">
    <property type="protein sequence ID" value="SES70745.1"/>
    <property type="molecule type" value="Genomic_DNA"/>
</dbReference>
<keyword evidence="4" id="KW-1185">Reference proteome</keyword>
<sequence length="150" mass="15245">MFRQIAFAAVSISTLAVPAAIAQEAAQTEQQVQQQAPAQEAPAPAVNQMDAAATYEAARNQLGILKYCEGQGFTGAEAVSAQEKMVGMLPEADEQAGAAAEQKGAEGTVSAGGAEIALDQAASQQGTTVEAQCQQIEAAVNQVAKQLPAG</sequence>
<evidence type="ECO:0000256" key="2">
    <source>
        <dbReference type="SAM" id="SignalP"/>
    </source>
</evidence>
<feature type="signal peptide" evidence="2">
    <location>
        <begin position="1"/>
        <end position="22"/>
    </location>
</feature>
<dbReference type="OrthoDB" id="7691610at2"/>
<dbReference type="NCBIfam" id="NF035933">
    <property type="entry name" value="ESAT6_1"/>
    <property type="match status" value="1"/>
</dbReference>
<dbReference type="RefSeq" id="WP_090731846.1">
    <property type="nucleotide sequence ID" value="NZ_FOHO01000001.1"/>
</dbReference>
<organism evidence="3 4">
    <name type="scientific">Paracoccus homiensis</name>
    <dbReference type="NCBI Taxonomy" id="364199"/>
    <lineage>
        <taxon>Bacteria</taxon>
        <taxon>Pseudomonadati</taxon>
        <taxon>Pseudomonadota</taxon>
        <taxon>Alphaproteobacteria</taxon>
        <taxon>Rhodobacterales</taxon>
        <taxon>Paracoccaceae</taxon>
        <taxon>Paracoccus</taxon>
    </lineage>
</organism>
<feature type="chain" id="PRO_5011629102" evidence="2">
    <location>
        <begin position="23"/>
        <end position="150"/>
    </location>
</feature>
<name>A0A1H9YNP2_9RHOB</name>
<keyword evidence="2" id="KW-0732">Signal</keyword>
<feature type="region of interest" description="Disordered" evidence="1">
    <location>
        <begin position="92"/>
        <end position="111"/>
    </location>
</feature>
<feature type="compositionally biased region" description="Low complexity" evidence="1">
    <location>
        <begin position="95"/>
        <end position="107"/>
    </location>
</feature>
<reference evidence="3 4" key="1">
    <citation type="submission" date="2016-10" db="EMBL/GenBank/DDBJ databases">
        <authorList>
            <person name="de Groot N.N."/>
        </authorList>
    </citation>
    <scope>NUCLEOTIDE SEQUENCE [LARGE SCALE GENOMIC DNA]</scope>
    <source>
        <strain evidence="3 4">DSM 17862</strain>
    </source>
</reference>
<proteinExistence type="predicted"/>
<evidence type="ECO:0000313" key="4">
    <source>
        <dbReference type="Proteomes" id="UP000199180"/>
    </source>
</evidence>
<dbReference type="Proteomes" id="UP000199180">
    <property type="component" value="Unassembled WGS sequence"/>
</dbReference>
<gene>
    <name evidence="3" type="ORF">SAMN04489858_101246</name>
</gene>
<evidence type="ECO:0000256" key="1">
    <source>
        <dbReference type="SAM" id="MobiDB-lite"/>
    </source>
</evidence>